<evidence type="ECO:0000256" key="1">
    <source>
        <dbReference type="SAM" id="MobiDB-lite"/>
    </source>
</evidence>
<dbReference type="Proteomes" id="UP000245683">
    <property type="component" value="Unassembled WGS sequence"/>
</dbReference>
<name>A0A317KJL1_9ACTN</name>
<gene>
    <name evidence="2" type="ORF">DLJ46_00590</name>
</gene>
<evidence type="ECO:0000313" key="2">
    <source>
        <dbReference type="EMBL" id="PWU53812.1"/>
    </source>
</evidence>
<dbReference type="AlphaFoldDB" id="A0A317KJL1"/>
<comment type="caution">
    <text evidence="2">The sequence shown here is derived from an EMBL/GenBank/DDBJ whole genome shotgun (WGS) entry which is preliminary data.</text>
</comment>
<keyword evidence="3" id="KW-1185">Reference proteome</keyword>
<organism evidence="2 3">
    <name type="scientific">Micromonospora globispora</name>
    <dbReference type="NCBI Taxonomy" id="1450148"/>
    <lineage>
        <taxon>Bacteria</taxon>
        <taxon>Bacillati</taxon>
        <taxon>Actinomycetota</taxon>
        <taxon>Actinomycetes</taxon>
        <taxon>Micromonosporales</taxon>
        <taxon>Micromonosporaceae</taxon>
        <taxon>Micromonospora</taxon>
    </lineage>
</organism>
<protein>
    <submittedName>
        <fullName evidence="2">Uncharacterized protein</fullName>
    </submittedName>
</protein>
<proteinExistence type="predicted"/>
<feature type="region of interest" description="Disordered" evidence="1">
    <location>
        <begin position="90"/>
        <end position="109"/>
    </location>
</feature>
<accession>A0A317KJL1</accession>
<evidence type="ECO:0000313" key="3">
    <source>
        <dbReference type="Proteomes" id="UP000245683"/>
    </source>
</evidence>
<sequence>MLRGRRGRRYLAAASILLLVVVTAIVLLTGRQSPETVVRDFYAALAARDAGAARMLVFSDVTVDKDVALLTDAILRSPGYTPPSRIRLTRLPAPRPHFPREGEEKEEEEALVRVDGELAGRAWQREVRLGRGGSYGDRWVMLGGPVGLGVTSSIRDGVLIVAGTPYRRSGRDLVVFPGAYQVALAEHPLFEADPVTALAGSSPEVQLTTRVRADARLEIDRQIRVHLDACAASREVNAPGRCRLADVMTLTLAQLRAARASRRITRYPTVLVEETGGIEHPLGFRTEMPGEIEVVIRTSPTGAPLINRTETLEVSGTVDVVGGAVVVNPAF</sequence>
<dbReference type="EMBL" id="QGSV01000029">
    <property type="protein sequence ID" value="PWU53812.1"/>
    <property type="molecule type" value="Genomic_DNA"/>
</dbReference>
<reference evidence="3" key="1">
    <citation type="submission" date="2018-05" db="EMBL/GenBank/DDBJ databases">
        <title>Micromonospora globispora sp. nov. and Micromonospora rugosa sp. nov., isolated from marine sediment.</title>
        <authorList>
            <person name="Carro L."/>
            <person name="Aysel V."/>
            <person name="Cetin D."/>
            <person name="Igual J.M."/>
            <person name="Klenk H.-P."/>
            <person name="Trujillo M.E."/>
            <person name="Sahin N."/>
        </authorList>
    </citation>
    <scope>NUCLEOTIDE SEQUENCE [LARGE SCALE GENOMIC DNA]</scope>
    <source>
        <strain evidence="3">S2904</strain>
    </source>
</reference>